<organism evidence="1">
    <name type="scientific">Osmundea sinicola</name>
    <dbReference type="NCBI Taxonomy" id="290685"/>
    <lineage>
        <taxon>Eukaryota</taxon>
        <taxon>Rhodophyta</taxon>
        <taxon>Florideophyceae</taxon>
        <taxon>Rhodymeniophycidae</taxon>
        <taxon>Ceramiales</taxon>
        <taxon>Rhodomelaceae</taxon>
        <taxon>Laurencieae</taxon>
        <taxon>Osmundea</taxon>
    </lineage>
</organism>
<dbReference type="GO" id="GO:0016757">
    <property type="term" value="F:glycosyltransferase activity"/>
    <property type="evidence" value="ECO:0007669"/>
    <property type="project" value="UniProtKB-KW"/>
</dbReference>
<accession>A0A7L4WNY1</accession>
<geneLocation type="chloroplast" evidence="1"/>
<dbReference type="GeneID" id="60235045"/>
<sequence>MKLNIYKISHPIIELISNNTIINHNNNNLEPYYYKNFGLLFMYEILRPYIKIETIYLKFIYLTKELKLLNKKQKYLIATNISNNYEIISEIKTLLPNIDILNISYNNNDNEEKINETSKNTKIFILEKKLNNIKIMNIIQYFTSTREIPIENIAIACVTSEHHILKQLGNICPSIKIYTTKILYNQL</sequence>
<dbReference type="RefSeq" id="YP_009944689.1">
    <property type="nucleotide sequence ID" value="NC_051457.1"/>
</dbReference>
<keyword evidence="1" id="KW-0328">Glycosyltransferase</keyword>
<dbReference type="Gene3D" id="3.40.50.2020">
    <property type="match status" value="1"/>
</dbReference>
<gene>
    <name evidence="1" type="primary">upp</name>
</gene>
<protein>
    <submittedName>
        <fullName evidence="1">Uracil phosphoribosyltransferase</fullName>
    </submittedName>
</protein>
<keyword evidence="1" id="KW-0934">Plastid</keyword>
<evidence type="ECO:0000313" key="1">
    <source>
        <dbReference type="EMBL" id="QFR99983.1"/>
    </source>
</evidence>
<dbReference type="InterPro" id="IPR029057">
    <property type="entry name" value="PRTase-like"/>
</dbReference>
<dbReference type="AlphaFoldDB" id="A0A7L4WNY1"/>
<keyword evidence="1" id="KW-0808">Transferase</keyword>
<proteinExistence type="predicted"/>
<keyword evidence="1" id="KW-0150">Chloroplast</keyword>
<dbReference type="EMBL" id="MH898941">
    <property type="protein sequence ID" value="QFR99983.1"/>
    <property type="molecule type" value="Genomic_DNA"/>
</dbReference>
<name>A0A7L4WNY1_9FLOR</name>
<reference evidence="1" key="1">
    <citation type="submission" date="2018-09" db="EMBL/GenBank/DDBJ databases">
        <title>Genomics and Phylogenetic analysis of three type specimens of Osmundea (Rhodomelaceae, Rhodophyta).</title>
        <authorList>
            <person name="Hughey J.R."/>
            <person name="Miller K.A."/>
        </authorList>
    </citation>
    <scope>NUCLEOTIDE SEQUENCE</scope>
</reference>